<keyword evidence="3 7" id="KW-0812">Transmembrane</keyword>
<dbReference type="Pfam" id="PF03649">
    <property type="entry name" value="UPF0014"/>
    <property type="match status" value="1"/>
</dbReference>
<protein>
    <submittedName>
        <fullName evidence="8">Uncharacterized protein</fullName>
    </submittedName>
</protein>
<dbReference type="PANTHER" id="PTHR30028:SF0">
    <property type="entry name" value="PROTEIN ALUMINUM SENSITIVE 3"/>
    <property type="match status" value="1"/>
</dbReference>
<feature type="region of interest" description="Disordered" evidence="6">
    <location>
        <begin position="116"/>
        <end position="146"/>
    </location>
</feature>
<name>X7YHK4_MYCXE</name>
<dbReference type="AlphaFoldDB" id="X7YHK4"/>
<proteinExistence type="inferred from homology"/>
<keyword evidence="5 7" id="KW-0472">Membrane</keyword>
<dbReference type="PANTHER" id="PTHR30028">
    <property type="entry name" value="UPF0014 INNER MEMBRANE PROTEIN YBBM-RELATED"/>
    <property type="match status" value="1"/>
</dbReference>
<evidence type="ECO:0000256" key="1">
    <source>
        <dbReference type="ARBA" id="ARBA00004141"/>
    </source>
</evidence>
<feature type="region of interest" description="Disordered" evidence="6">
    <location>
        <begin position="86"/>
        <end position="105"/>
    </location>
</feature>
<dbReference type="EMBL" id="JAOB01000093">
    <property type="protein sequence ID" value="EUA06672.1"/>
    <property type="molecule type" value="Genomic_DNA"/>
</dbReference>
<accession>X7YHK4</accession>
<dbReference type="GO" id="GO:0005886">
    <property type="term" value="C:plasma membrane"/>
    <property type="evidence" value="ECO:0007669"/>
    <property type="project" value="TreeGrafter"/>
</dbReference>
<feature type="compositionally biased region" description="Basic and acidic residues" evidence="6">
    <location>
        <begin position="123"/>
        <end position="138"/>
    </location>
</feature>
<comment type="similarity">
    <text evidence="2">Belongs to the UPF0014 family.</text>
</comment>
<organism evidence="8">
    <name type="scientific">Mycobacterium xenopi 4042</name>
    <dbReference type="NCBI Taxonomy" id="1299334"/>
    <lineage>
        <taxon>Bacteria</taxon>
        <taxon>Bacillati</taxon>
        <taxon>Actinomycetota</taxon>
        <taxon>Actinomycetes</taxon>
        <taxon>Mycobacteriales</taxon>
        <taxon>Mycobacteriaceae</taxon>
        <taxon>Mycobacterium</taxon>
    </lineage>
</organism>
<feature type="transmembrane region" description="Helical" evidence="7">
    <location>
        <begin position="6"/>
        <end position="26"/>
    </location>
</feature>
<keyword evidence="4 7" id="KW-1133">Transmembrane helix</keyword>
<evidence type="ECO:0000256" key="7">
    <source>
        <dbReference type="SAM" id="Phobius"/>
    </source>
</evidence>
<reference evidence="8" key="1">
    <citation type="submission" date="2014-01" db="EMBL/GenBank/DDBJ databases">
        <authorList>
            <person name="Brown-Elliot B."/>
            <person name="Wallace R."/>
            <person name="Lenaerts A."/>
            <person name="Ordway D."/>
            <person name="DeGroote M.A."/>
            <person name="Parker T."/>
            <person name="Sizemore C."/>
            <person name="Tallon L.J."/>
            <person name="Sadzewicz L.K."/>
            <person name="Sengamalay N."/>
            <person name="Fraser C.M."/>
            <person name="Hine E."/>
            <person name="Shefchek K.A."/>
            <person name="Das S.P."/>
            <person name="Tettelin H."/>
        </authorList>
    </citation>
    <scope>NUCLEOTIDE SEQUENCE [LARGE SCALE GENOMIC DNA]</scope>
    <source>
        <strain evidence="8">4042</strain>
    </source>
</reference>
<evidence type="ECO:0000256" key="4">
    <source>
        <dbReference type="ARBA" id="ARBA00022989"/>
    </source>
</evidence>
<comment type="subcellular location">
    <subcellularLocation>
        <location evidence="1">Membrane</location>
        <topology evidence="1">Multi-pass membrane protein</topology>
    </subcellularLocation>
</comment>
<comment type="caution">
    <text evidence="8">The sequence shown here is derived from an EMBL/GenBank/DDBJ whole genome shotgun (WGS) entry which is preliminary data.</text>
</comment>
<evidence type="ECO:0000313" key="8">
    <source>
        <dbReference type="EMBL" id="EUA06672.1"/>
    </source>
</evidence>
<evidence type="ECO:0000256" key="3">
    <source>
        <dbReference type="ARBA" id="ARBA00022692"/>
    </source>
</evidence>
<gene>
    <name evidence="8" type="ORF">I553_0398</name>
</gene>
<evidence type="ECO:0000256" key="6">
    <source>
        <dbReference type="SAM" id="MobiDB-lite"/>
    </source>
</evidence>
<dbReference type="InterPro" id="IPR005226">
    <property type="entry name" value="UPF0014_fam"/>
</dbReference>
<dbReference type="PATRIC" id="fig|1299334.3.peg.9986"/>
<sequence>MNGEVGWAGLATSLALVGFAAAISLWQRLGLERQVVWSAARALAQLLLVGGALALLFEPGRSLWWSWAWTAGMVGYAGDVARRRPGGAAAGAAGHRRVRHRGGGDAFGDIRAAGVSAAAADPGADRRDDDRQLDDRHGAGGPSAGR</sequence>
<feature type="transmembrane region" description="Helical" evidence="7">
    <location>
        <begin position="38"/>
        <end position="57"/>
    </location>
</feature>
<evidence type="ECO:0000256" key="2">
    <source>
        <dbReference type="ARBA" id="ARBA00005268"/>
    </source>
</evidence>
<evidence type="ECO:0000256" key="5">
    <source>
        <dbReference type="ARBA" id="ARBA00023136"/>
    </source>
</evidence>